<dbReference type="Proteomes" id="UP001287356">
    <property type="component" value="Unassembled WGS sequence"/>
</dbReference>
<accession>A0AAE0NAJ2</accession>
<dbReference type="PROSITE" id="PS50297">
    <property type="entry name" value="ANK_REP_REGION"/>
    <property type="match status" value="1"/>
</dbReference>
<evidence type="ECO:0000313" key="4">
    <source>
        <dbReference type="EMBL" id="KAK3376153.1"/>
    </source>
</evidence>
<name>A0AAE0NAJ2_9PEZI</name>
<feature type="repeat" description="ANK" evidence="3">
    <location>
        <begin position="122"/>
        <end position="154"/>
    </location>
</feature>
<dbReference type="SMART" id="SM00248">
    <property type="entry name" value="ANK"/>
    <property type="match status" value="2"/>
</dbReference>
<reference evidence="4" key="2">
    <citation type="submission" date="2023-06" db="EMBL/GenBank/DDBJ databases">
        <authorList>
            <consortium name="Lawrence Berkeley National Laboratory"/>
            <person name="Haridas S."/>
            <person name="Hensen N."/>
            <person name="Bonometti L."/>
            <person name="Westerberg I."/>
            <person name="Brannstrom I.O."/>
            <person name="Guillou S."/>
            <person name="Cros-Aarteil S."/>
            <person name="Calhoun S."/>
            <person name="Kuo A."/>
            <person name="Mondo S."/>
            <person name="Pangilinan J."/>
            <person name="Riley R."/>
            <person name="Labutti K."/>
            <person name="Andreopoulos B."/>
            <person name="Lipzen A."/>
            <person name="Chen C."/>
            <person name="Yanf M."/>
            <person name="Daum C."/>
            <person name="Ng V."/>
            <person name="Clum A."/>
            <person name="Steindorff A."/>
            <person name="Ohm R."/>
            <person name="Martin F."/>
            <person name="Silar P."/>
            <person name="Natvig D."/>
            <person name="Lalanne C."/>
            <person name="Gautier V."/>
            <person name="Ament-Velasquez S.L."/>
            <person name="Kruys A."/>
            <person name="Hutchinson M.I."/>
            <person name="Powell A.J."/>
            <person name="Barry K."/>
            <person name="Miller A.N."/>
            <person name="Grigoriev I.V."/>
            <person name="Debuchy R."/>
            <person name="Gladieux P."/>
            <person name="Thoren M.H."/>
            <person name="Johannesson H."/>
        </authorList>
    </citation>
    <scope>NUCLEOTIDE SEQUENCE</scope>
    <source>
        <strain evidence="4">CBS 958.72</strain>
    </source>
</reference>
<dbReference type="PANTHER" id="PTHR24173:SF74">
    <property type="entry name" value="ANKYRIN REPEAT DOMAIN-CONTAINING PROTEIN 16"/>
    <property type="match status" value="1"/>
</dbReference>
<dbReference type="PANTHER" id="PTHR24173">
    <property type="entry name" value="ANKYRIN REPEAT CONTAINING"/>
    <property type="match status" value="1"/>
</dbReference>
<reference evidence="4" key="1">
    <citation type="journal article" date="2023" name="Mol. Phylogenet. Evol.">
        <title>Genome-scale phylogeny and comparative genomics of the fungal order Sordariales.</title>
        <authorList>
            <person name="Hensen N."/>
            <person name="Bonometti L."/>
            <person name="Westerberg I."/>
            <person name="Brannstrom I.O."/>
            <person name="Guillou S."/>
            <person name="Cros-Aarteil S."/>
            <person name="Calhoun S."/>
            <person name="Haridas S."/>
            <person name="Kuo A."/>
            <person name="Mondo S."/>
            <person name="Pangilinan J."/>
            <person name="Riley R."/>
            <person name="LaButti K."/>
            <person name="Andreopoulos B."/>
            <person name="Lipzen A."/>
            <person name="Chen C."/>
            <person name="Yan M."/>
            <person name="Daum C."/>
            <person name="Ng V."/>
            <person name="Clum A."/>
            <person name="Steindorff A."/>
            <person name="Ohm R.A."/>
            <person name="Martin F."/>
            <person name="Silar P."/>
            <person name="Natvig D.O."/>
            <person name="Lalanne C."/>
            <person name="Gautier V."/>
            <person name="Ament-Velasquez S.L."/>
            <person name="Kruys A."/>
            <person name="Hutchinson M.I."/>
            <person name="Powell A.J."/>
            <person name="Barry K."/>
            <person name="Miller A.N."/>
            <person name="Grigoriev I.V."/>
            <person name="Debuchy R."/>
            <person name="Gladieux P."/>
            <person name="Hiltunen Thoren M."/>
            <person name="Johannesson H."/>
        </authorList>
    </citation>
    <scope>NUCLEOTIDE SEQUENCE</scope>
    <source>
        <strain evidence="4">CBS 958.72</strain>
    </source>
</reference>
<organism evidence="4 5">
    <name type="scientific">Lasiosphaeria ovina</name>
    <dbReference type="NCBI Taxonomy" id="92902"/>
    <lineage>
        <taxon>Eukaryota</taxon>
        <taxon>Fungi</taxon>
        <taxon>Dikarya</taxon>
        <taxon>Ascomycota</taxon>
        <taxon>Pezizomycotina</taxon>
        <taxon>Sordariomycetes</taxon>
        <taxon>Sordariomycetidae</taxon>
        <taxon>Sordariales</taxon>
        <taxon>Lasiosphaeriaceae</taxon>
        <taxon>Lasiosphaeria</taxon>
    </lineage>
</organism>
<evidence type="ECO:0000256" key="2">
    <source>
        <dbReference type="ARBA" id="ARBA00023043"/>
    </source>
</evidence>
<dbReference type="EMBL" id="JAULSN010000003">
    <property type="protein sequence ID" value="KAK3376153.1"/>
    <property type="molecule type" value="Genomic_DNA"/>
</dbReference>
<gene>
    <name evidence="4" type="ORF">B0T24DRAFT_215980</name>
</gene>
<dbReference type="Pfam" id="PF12796">
    <property type="entry name" value="Ank_2"/>
    <property type="match status" value="1"/>
</dbReference>
<sequence length="261" mass="28848">MGLLMTTPLDIACHIGNFSCARALLRARQWDLHSNDHLVLALSAKCNGWARARQDLSTWQRERTSFVRVFILAFGNSPPDIYYRPSTCKPHPLIVAAKIGSSEDLRVPLSLGSASVDQSDHRGKTALMHAVQRGHVDVARILLHAGASVNARDEENMTAIEYAPKLSTLSVYDEKILTDRKSIYLLLLHHGASLGGPEKADGTSYHEDPSHVVTFESSVLAREIRQDSWTRSLEADHPLVGQGMLEFILENSTKANISETT</sequence>
<protein>
    <submittedName>
        <fullName evidence="4">Ankyrin repeat-containing domain protein</fullName>
    </submittedName>
</protein>
<comment type="caution">
    <text evidence="4">The sequence shown here is derived from an EMBL/GenBank/DDBJ whole genome shotgun (WGS) entry which is preliminary data.</text>
</comment>
<evidence type="ECO:0000256" key="3">
    <source>
        <dbReference type="PROSITE-ProRule" id="PRU00023"/>
    </source>
</evidence>
<dbReference type="InterPro" id="IPR036770">
    <property type="entry name" value="Ankyrin_rpt-contain_sf"/>
</dbReference>
<keyword evidence="5" id="KW-1185">Reference proteome</keyword>
<dbReference type="Gene3D" id="1.25.40.20">
    <property type="entry name" value="Ankyrin repeat-containing domain"/>
    <property type="match status" value="1"/>
</dbReference>
<dbReference type="SUPFAM" id="SSF48403">
    <property type="entry name" value="Ankyrin repeat"/>
    <property type="match status" value="1"/>
</dbReference>
<keyword evidence="1" id="KW-0677">Repeat</keyword>
<dbReference type="PROSITE" id="PS50088">
    <property type="entry name" value="ANK_REPEAT"/>
    <property type="match status" value="1"/>
</dbReference>
<keyword evidence="2 3" id="KW-0040">ANK repeat</keyword>
<evidence type="ECO:0000256" key="1">
    <source>
        <dbReference type="ARBA" id="ARBA00022737"/>
    </source>
</evidence>
<proteinExistence type="predicted"/>
<dbReference type="Pfam" id="PF00023">
    <property type="entry name" value="Ank"/>
    <property type="match status" value="1"/>
</dbReference>
<dbReference type="AlphaFoldDB" id="A0AAE0NAJ2"/>
<dbReference type="InterPro" id="IPR002110">
    <property type="entry name" value="Ankyrin_rpt"/>
</dbReference>
<evidence type="ECO:0000313" key="5">
    <source>
        <dbReference type="Proteomes" id="UP001287356"/>
    </source>
</evidence>